<gene>
    <name evidence="16" type="ORF">D0C36_16020</name>
</gene>
<dbReference type="Proteomes" id="UP000264217">
    <property type="component" value="Unassembled WGS sequence"/>
</dbReference>
<dbReference type="PROSITE" id="PS50109">
    <property type="entry name" value="HIS_KIN"/>
    <property type="match status" value="1"/>
</dbReference>
<protein>
    <recommendedName>
        <fullName evidence="3">histidine kinase</fullName>
        <ecNumber evidence="3">2.7.13.3</ecNumber>
    </recommendedName>
</protein>
<dbReference type="InterPro" id="IPR004358">
    <property type="entry name" value="Sig_transdc_His_kin-like_C"/>
</dbReference>
<evidence type="ECO:0000256" key="5">
    <source>
        <dbReference type="ARBA" id="ARBA00022553"/>
    </source>
</evidence>
<dbReference type="RefSeq" id="WP_117392606.1">
    <property type="nucleotide sequence ID" value="NZ_QWDC01000002.1"/>
</dbReference>
<feature type="domain" description="PAC" evidence="15">
    <location>
        <begin position="774"/>
        <end position="827"/>
    </location>
</feature>
<dbReference type="InterPro" id="IPR003661">
    <property type="entry name" value="HisK_dim/P_dom"/>
</dbReference>
<dbReference type="PANTHER" id="PTHR43047">
    <property type="entry name" value="TWO-COMPONENT HISTIDINE PROTEIN KINASE"/>
    <property type="match status" value="1"/>
</dbReference>
<comment type="caution">
    <text evidence="16">The sequence shown here is derived from an EMBL/GenBank/DDBJ whole genome shotgun (WGS) entry which is preliminary data.</text>
</comment>
<dbReference type="Gene3D" id="2.10.70.100">
    <property type="match status" value="1"/>
</dbReference>
<evidence type="ECO:0000256" key="9">
    <source>
        <dbReference type="ARBA" id="ARBA00022840"/>
    </source>
</evidence>
<dbReference type="GO" id="GO:0009927">
    <property type="term" value="F:histidine phosphotransfer kinase activity"/>
    <property type="evidence" value="ECO:0007669"/>
    <property type="project" value="TreeGrafter"/>
</dbReference>
<dbReference type="InterPro" id="IPR013656">
    <property type="entry name" value="PAS_4"/>
</dbReference>
<evidence type="ECO:0000256" key="6">
    <source>
        <dbReference type="ARBA" id="ARBA00022679"/>
    </source>
</evidence>
<dbReference type="SMART" id="SM00091">
    <property type="entry name" value="PAS"/>
    <property type="match status" value="3"/>
</dbReference>
<organism evidence="16 17">
    <name type="scientific">Mucilaginibacter conchicola</name>
    <dbReference type="NCBI Taxonomy" id="2303333"/>
    <lineage>
        <taxon>Bacteria</taxon>
        <taxon>Pseudomonadati</taxon>
        <taxon>Bacteroidota</taxon>
        <taxon>Sphingobacteriia</taxon>
        <taxon>Sphingobacteriales</taxon>
        <taxon>Sphingobacteriaceae</taxon>
        <taxon>Mucilaginibacter</taxon>
    </lineage>
</organism>
<proteinExistence type="predicted"/>
<dbReference type="PROSITE" id="PS50113">
    <property type="entry name" value="PAC"/>
    <property type="match status" value="2"/>
</dbReference>
<evidence type="ECO:0000256" key="3">
    <source>
        <dbReference type="ARBA" id="ARBA00012438"/>
    </source>
</evidence>
<evidence type="ECO:0000259" key="14">
    <source>
        <dbReference type="PROSITE" id="PS50112"/>
    </source>
</evidence>
<keyword evidence="11" id="KW-0472">Membrane</keyword>
<evidence type="ECO:0000256" key="4">
    <source>
        <dbReference type="ARBA" id="ARBA00022475"/>
    </source>
</evidence>
<keyword evidence="12" id="KW-0175">Coiled coil</keyword>
<dbReference type="GO" id="GO:0000155">
    <property type="term" value="F:phosphorelay sensor kinase activity"/>
    <property type="evidence" value="ECO:0007669"/>
    <property type="project" value="InterPro"/>
</dbReference>
<feature type="domain" description="PAC" evidence="15">
    <location>
        <begin position="640"/>
        <end position="695"/>
    </location>
</feature>
<evidence type="ECO:0000256" key="8">
    <source>
        <dbReference type="ARBA" id="ARBA00022777"/>
    </source>
</evidence>
<evidence type="ECO:0000256" key="12">
    <source>
        <dbReference type="SAM" id="Coils"/>
    </source>
</evidence>
<dbReference type="InterPro" id="IPR035965">
    <property type="entry name" value="PAS-like_dom_sf"/>
</dbReference>
<dbReference type="InterPro" id="IPR003594">
    <property type="entry name" value="HATPase_dom"/>
</dbReference>
<comment type="subcellular location">
    <subcellularLocation>
        <location evidence="2">Cell membrane</location>
    </subcellularLocation>
</comment>
<keyword evidence="8" id="KW-0418">Kinase</keyword>
<dbReference type="PROSITE" id="PS50112">
    <property type="entry name" value="PAS"/>
    <property type="match status" value="1"/>
</dbReference>
<keyword evidence="4" id="KW-1003">Cell membrane</keyword>
<comment type="catalytic activity">
    <reaction evidence="1">
        <text>ATP + protein L-histidine = ADP + protein N-phospho-L-histidine.</text>
        <dbReference type="EC" id="2.7.13.3"/>
    </reaction>
</comment>
<dbReference type="InterPro" id="IPR036890">
    <property type="entry name" value="HATPase_C_sf"/>
</dbReference>
<dbReference type="InterPro" id="IPR036097">
    <property type="entry name" value="HisK_dim/P_sf"/>
</dbReference>
<dbReference type="Gene3D" id="3.30.565.10">
    <property type="entry name" value="Histidine kinase-like ATPase, C-terminal domain"/>
    <property type="match status" value="1"/>
</dbReference>
<dbReference type="Pfam" id="PF00512">
    <property type="entry name" value="HisKA"/>
    <property type="match status" value="1"/>
</dbReference>
<dbReference type="InterPro" id="IPR000700">
    <property type="entry name" value="PAS-assoc_C"/>
</dbReference>
<dbReference type="EMBL" id="QWDC01000002">
    <property type="protein sequence ID" value="RFZ92897.1"/>
    <property type="molecule type" value="Genomic_DNA"/>
</dbReference>
<dbReference type="SUPFAM" id="SSF47384">
    <property type="entry name" value="Homodimeric domain of signal transducing histidine kinase"/>
    <property type="match status" value="1"/>
</dbReference>
<evidence type="ECO:0000313" key="17">
    <source>
        <dbReference type="Proteomes" id="UP000264217"/>
    </source>
</evidence>
<dbReference type="InterPro" id="IPR013655">
    <property type="entry name" value="PAS_fold_3"/>
</dbReference>
<dbReference type="Gene3D" id="3.30.450.20">
    <property type="entry name" value="PAS domain"/>
    <property type="match status" value="4"/>
</dbReference>
<reference evidence="16 17" key="1">
    <citation type="submission" date="2018-08" db="EMBL/GenBank/DDBJ databases">
        <title>Mucilaginibacter sp. MYSH2.</title>
        <authorList>
            <person name="Seo T."/>
        </authorList>
    </citation>
    <scope>NUCLEOTIDE SEQUENCE [LARGE SCALE GENOMIC DNA]</scope>
    <source>
        <strain evidence="16 17">MYSH2</strain>
    </source>
</reference>
<evidence type="ECO:0000256" key="7">
    <source>
        <dbReference type="ARBA" id="ARBA00022741"/>
    </source>
</evidence>
<dbReference type="GO" id="GO:0005886">
    <property type="term" value="C:plasma membrane"/>
    <property type="evidence" value="ECO:0007669"/>
    <property type="project" value="UniProtKB-SubCell"/>
</dbReference>
<feature type="coiled-coil region" evidence="12">
    <location>
        <begin position="507"/>
        <end position="573"/>
    </location>
</feature>
<dbReference type="FunFam" id="3.30.565.10:FF:000023">
    <property type="entry name" value="PAS domain-containing sensor histidine kinase"/>
    <property type="match status" value="1"/>
</dbReference>
<dbReference type="InterPro" id="IPR005467">
    <property type="entry name" value="His_kinase_dom"/>
</dbReference>
<keyword evidence="10" id="KW-0902">Two-component regulatory system</keyword>
<dbReference type="GO" id="GO:0005524">
    <property type="term" value="F:ATP binding"/>
    <property type="evidence" value="ECO:0007669"/>
    <property type="project" value="UniProtKB-KW"/>
</dbReference>
<dbReference type="SUPFAM" id="SSF55874">
    <property type="entry name" value="ATPase domain of HSP90 chaperone/DNA topoisomerase II/histidine kinase"/>
    <property type="match status" value="1"/>
</dbReference>
<dbReference type="SMART" id="SM00086">
    <property type="entry name" value="PAC"/>
    <property type="match status" value="2"/>
</dbReference>
<evidence type="ECO:0000256" key="11">
    <source>
        <dbReference type="ARBA" id="ARBA00023136"/>
    </source>
</evidence>
<dbReference type="NCBIfam" id="TIGR00229">
    <property type="entry name" value="sensory_box"/>
    <property type="match status" value="1"/>
</dbReference>
<feature type="domain" description="PAS" evidence="14">
    <location>
        <begin position="696"/>
        <end position="768"/>
    </location>
</feature>
<dbReference type="AlphaFoldDB" id="A0A372NW88"/>
<evidence type="ECO:0000256" key="2">
    <source>
        <dbReference type="ARBA" id="ARBA00004236"/>
    </source>
</evidence>
<dbReference type="OrthoDB" id="9813151at2"/>
<dbReference type="Pfam" id="PF08448">
    <property type="entry name" value="PAS_4"/>
    <property type="match status" value="2"/>
</dbReference>
<evidence type="ECO:0000259" key="15">
    <source>
        <dbReference type="PROSITE" id="PS50113"/>
    </source>
</evidence>
<dbReference type="Pfam" id="PF08447">
    <property type="entry name" value="PAS_3"/>
    <property type="match status" value="1"/>
</dbReference>
<dbReference type="Gene3D" id="1.10.287.130">
    <property type="match status" value="1"/>
</dbReference>
<accession>A0A372NW88</accession>
<dbReference type="SUPFAM" id="SSF55785">
    <property type="entry name" value="PYP-like sensor domain (PAS domain)"/>
    <property type="match status" value="4"/>
</dbReference>
<sequence length="1047" mass="117151">MSDVSTIDRILSGGDHTGAIIQNIDWSITTIGSPDTWPDSLVSALSVGLYSGFPIAIYWGADFTLLYNDAWSSIPGDKHPWALGKPGAVVWPEIWDGLREEFETVLHEGRSYRRPDALLLMHRYGYTEECYFDYTLSPIISREGEIGGVYNAVIETTFKVIQERRNKVISEFIQHKYLAHHQDEALQFIGNILTHAAEDIPFYMLYIFPGHVGRDAELTAYGNITKASAKQAKWPATQPSDDGSPVVITDLRQYLREEVVNFWPEPVSEAVLLPISKDEASVKGFVVFGASARKRLDDAYITFLQTVAIHTGSLLNNAAAYETNEAYHREQALNEELAAANEELTAINEELVQTQTSLNELNQELEERVETRTLEVLTAQAAAVTERDRLKRFLMDAPAAICILNGPEMNYELVNASYQQLLPERQLLGLPILQALPEIEDQPIWDVLHKVYQTGEAYHGNEVPVAFISPDGGTAEERYFNFTYQAKHGPDKVVDGIMVFAFEVTDMVRSRQLVEESYAQLQALNEEVAATNEELAATNEELITTNEDLYATKAELEKSISELEASENRFRALIQHAPVAIAVVNGPDLILETANTARLELWGKTKDVIGLKLKDALPEMAGQHYLQILSAVYETGRTYHGNESRAFVERNGVLTEGFYNFVYEPIQDGDGQVTGIILVTIDVTQQVQARKALEGAQDTLKFAFVAAELGTFDLDLDKGTLSWDDRCRELFGVSHHNEVTYEKDFVNGLHPDDRERIVEIINNVFVRSISNGDYDVEYRTVGAEDERVRWVRAKGKAYFDENDKPLRFVGAVLDITEQKLDEIRKNDFIGMVSHELKTPLTSLSAYVQVLLSKARKGEDKFTLDALTKTSQQAKKMSNMINGFLNISRFESGKIHLEKSTFELDSLVKDAIDETLLVVSSHTITLLPCQPIQVYADGGKISSVVTNLLSNAVKYSPRGTNIEVSCIVTGSMARVNVRDEGIGISPQDQEKLFDRYYRVESKQARYVSGFGIGLYLSAEIIHRHDGEISVESEPGKGSTFWFTLPVGA</sequence>
<dbReference type="CDD" id="cd00082">
    <property type="entry name" value="HisKA"/>
    <property type="match status" value="1"/>
</dbReference>
<dbReference type="SMART" id="SM00387">
    <property type="entry name" value="HATPase_c"/>
    <property type="match status" value="1"/>
</dbReference>
<dbReference type="CDD" id="cd00130">
    <property type="entry name" value="PAS"/>
    <property type="match status" value="1"/>
</dbReference>
<evidence type="ECO:0000313" key="16">
    <source>
        <dbReference type="EMBL" id="RFZ92897.1"/>
    </source>
</evidence>
<dbReference type="PRINTS" id="PR00344">
    <property type="entry name" value="BCTRLSENSOR"/>
</dbReference>
<keyword evidence="5" id="KW-0597">Phosphoprotein</keyword>
<keyword evidence="9" id="KW-0067">ATP-binding</keyword>
<keyword evidence="6" id="KW-0808">Transferase</keyword>
<evidence type="ECO:0000256" key="10">
    <source>
        <dbReference type="ARBA" id="ARBA00023012"/>
    </source>
</evidence>
<name>A0A372NW88_9SPHI</name>
<evidence type="ECO:0000259" key="13">
    <source>
        <dbReference type="PROSITE" id="PS50109"/>
    </source>
</evidence>
<keyword evidence="17" id="KW-1185">Reference proteome</keyword>
<dbReference type="InterPro" id="IPR000014">
    <property type="entry name" value="PAS"/>
</dbReference>
<dbReference type="InterPro" id="IPR001610">
    <property type="entry name" value="PAC"/>
</dbReference>
<dbReference type="EC" id="2.7.13.3" evidence="3"/>
<feature type="coiled-coil region" evidence="12">
    <location>
        <begin position="323"/>
        <end position="371"/>
    </location>
</feature>
<keyword evidence="7" id="KW-0547">Nucleotide-binding</keyword>
<dbReference type="Pfam" id="PF02518">
    <property type="entry name" value="HATPase_c"/>
    <property type="match status" value="1"/>
</dbReference>
<evidence type="ECO:0000256" key="1">
    <source>
        <dbReference type="ARBA" id="ARBA00000085"/>
    </source>
</evidence>
<dbReference type="SMART" id="SM00388">
    <property type="entry name" value="HisKA"/>
    <property type="match status" value="1"/>
</dbReference>
<dbReference type="PANTHER" id="PTHR43047:SF72">
    <property type="entry name" value="OSMOSENSING HISTIDINE PROTEIN KINASE SLN1"/>
    <property type="match status" value="1"/>
</dbReference>
<feature type="domain" description="Histidine kinase" evidence="13">
    <location>
        <begin position="831"/>
        <end position="1047"/>
    </location>
</feature>